<comment type="caution">
    <text evidence="5">The sequence shown here is derived from an EMBL/GenBank/DDBJ whole genome shotgun (WGS) entry which is preliminary data.</text>
</comment>
<accession>A0A923KMJ7</accession>
<dbReference type="RefSeq" id="WP_186562720.1">
    <property type="nucleotide sequence ID" value="NZ_JACNMF010000004.1"/>
</dbReference>
<proteinExistence type="predicted"/>
<dbReference type="EMBL" id="JACNMF010000004">
    <property type="protein sequence ID" value="MBC3759140.1"/>
    <property type="molecule type" value="Genomic_DNA"/>
</dbReference>
<evidence type="ECO:0000259" key="4">
    <source>
        <dbReference type="SMART" id="SM00560"/>
    </source>
</evidence>
<dbReference type="InterPro" id="IPR013320">
    <property type="entry name" value="ConA-like_dom_sf"/>
</dbReference>
<sequence>MKNIAIAVILAFSLLFCNTLQAQLHPTPECGQNFNLNWTTSSASEDAYWRPGTLSNTYSNVDDSGIDIKIEFTGETSTLGFWSGQTPKIGTQSSYLYKGIDLLTNGFSGEGITCTITFSQPIYALSFDIHHINVSLGKGDKYTIKGKDVNGNDIYPKFNTSAQPPYTVDETTGIVNAVANLSAGENPMLGVNFADSNYITSITILWEDCNTCNPESLHATGIGNFSFCKPQTLDFDGTDDYVSRSSFLGGQQQATLMSWIKLDDYTGDYTIMGQPNCMLFVDSNNSLRASLKTDSRGDIASPALESMVLDENIWYHVALIYDGINGNISLFINGEKEWEHTNSDVANTTLSNSSEWSAFDFEIGRNSVSKDNYFDGSINEIRVYNKALAEAQLQAQIFQKIESKNESITGAIAHNTIEGLSWKDLLLYYTMEILDTGYTADKSNYSEHGLLHNMEETYQDFDAPLPFVSKETATGDWKNPENWLQGDVWDAYRGFPEYAILQVKGNLDINENATILGLIVDSGASLSVKNDSGLFNTSYLRLDGTLSLEGDSQLIQASESLLDPLSSGVLEKELEGTADKYTYNYWASPVGRQSNSTNNNSFTVKDIFADVNFLESGYDGVAVPLGIADYWIWKFSNNSGNTTATWQQVRSSGEIMVGEGFTMKGPGTGTISDVQKYTLQGKPNNGTIEINVTAGSDYLVGNPYPSAIDAIQFLKDNKNLETDASMTNGTLYFWKHWGGNSHIADNYQGGYATFSLSGGVPAASKGSDSPEISTGGTPNEIPGRFIPVGQGFYLTATSNGKIMFNNNQRVLYHQPQESSTTNKKFQKLVEEEAEDPRTKIRLGFTSPNTLRRQLLLTIDEDATPAIDWGYDSKYIDTQIDDMYWMIQNQKHTIQGTNEINEETVFPLGIHTDMDGFNSISIDELENTPNDFIIYLHDKELNTYHDLTQWKYEIFLSTGEYLNRFEIVFSQSQTLSAQTHLESEQIEVYFSNEKNSIVINNPSSQMIESVEMFNILGQSLFQRETKTNKNHLKFSANHIPPNNYILKIETEYGTIAKKVAIL</sequence>
<feature type="domain" description="LamG-like jellyroll fold" evidence="4">
    <location>
        <begin position="252"/>
        <end position="391"/>
    </location>
</feature>
<evidence type="ECO:0000313" key="6">
    <source>
        <dbReference type="Proteomes" id="UP000656244"/>
    </source>
</evidence>
<keyword evidence="2" id="KW-1015">Disulfide bond</keyword>
<keyword evidence="1 3" id="KW-0732">Signal</keyword>
<evidence type="ECO:0000313" key="5">
    <source>
        <dbReference type="EMBL" id="MBC3759140.1"/>
    </source>
</evidence>
<evidence type="ECO:0000256" key="3">
    <source>
        <dbReference type="SAM" id="SignalP"/>
    </source>
</evidence>
<dbReference type="NCBIfam" id="TIGR04183">
    <property type="entry name" value="Por_Secre_tail"/>
    <property type="match status" value="1"/>
</dbReference>
<feature type="chain" id="PRO_5037702779" evidence="3">
    <location>
        <begin position="23"/>
        <end position="1061"/>
    </location>
</feature>
<dbReference type="SMART" id="SM00560">
    <property type="entry name" value="LamGL"/>
    <property type="match status" value="1"/>
</dbReference>
<dbReference type="InterPro" id="IPR006558">
    <property type="entry name" value="LamG-like"/>
</dbReference>
<dbReference type="Pfam" id="PF13385">
    <property type="entry name" value="Laminin_G_3"/>
    <property type="match status" value="1"/>
</dbReference>
<dbReference type="SUPFAM" id="SSF49899">
    <property type="entry name" value="Concanavalin A-like lectins/glucanases"/>
    <property type="match status" value="1"/>
</dbReference>
<dbReference type="GO" id="GO:0004553">
    <property type="term" value="F:hydrolase activity, hydrolyzing O-glycosyl compounds"/>
    <property type="evidence" value="ECO:0007669"/>
    <property type="project" value="UniProtKB-ARBA"/>
</dbReference>
<evidence type="ECO:0000256" key="1">
    <source>
        <dbReference type="ARBA" id="ARBA00022729"/>
    </source>
</evidence>
<dbReference type="GO" id="GO:0005975">
    <property type="term" value="P:carbohydrate metabolic process"/>
    <property type="evidence" value="ECO:0007669"/>
    <property type="project" value="UniProtKB-ARBA"/>
</dbReference>
<protein>
    <submittedName>
        <fullName evidence="5">T9SS type A sorting domain-containing protein</fullName>
    </submittedName>
</protein>
<gene>
    <name evidence="5" type="ORF">H7U19_12035</name>
</gene>
<dbReference type="Gene3D" id="2.60.120.200">
    <property type="match status" value="1"/>
</dbReference>
<organism evidence="5 6">
    <name type="scientific">Hyunsoonleella aquatilis</name>
    <dbReference type="NCBI Taxonomy" id="2762758"/>
    <lineage>
        <taxon>Bacteria</taxon>
        <taxon>Pseudomonadati</taxon>
        <taxon>Bacteroidota</taxon>
        <taxon>Flavobacteriia</taxon>
        <taxon>Flavobacteriales</taxon>
        <taxon>Flavobacteriaceae</taxon>
    </lineage>
</organism>
<feature type="signal peptide" evidence="3">
    <location>
        <begin position="1"/>
        <end position="22"/>
    </location>
</feature>
<reference evidence="5" key="1">
    <citation type="submission" date="2020-08" db="EMBL/GenBank/DDBJ databases">
        <title>Hyunsoonleella sp. strain SJ7 genome sequencing and assembly.</title>
        <authorList>
            <person name="Kim I."/>
        </authorList>
    </citation>
    <scope>NUCLEOTIDE SEQUENCE</scope>
    <source>
        <strain evidence="5">SJ7</strain>
    </source>
</reference>
<dbReference type="InterPro" id="IPR026444">
    <property type="entry name" value="Secre_tail"/>
</dbReference>
<dbReference type="Proteomes" id="UP000656244">
    <property type="component" value="Unassembled WGS sequence"/>
</dbReference>
<evidence type="ECO:0000256" key="2">
    <source>
        <dbReference type="ARBA" id="ARBA00023157"/>
    </source>
</evidence>
<keyword evidence="6" id="KW-1185">Reference proteome</keyword>
<name>A0A923KMJ7_9FLAO</name>
<dbReference type="AlphaFoldDB" id="A0A923KMJ7"/>